<evidence type="ECO:0000256" key="11">
    <source>
        <dbReference type="ARBA" id="ARBA00023049"/>
    </source>
</evidence>
<dbReference type="Pfam" id="PF17900">
    <property type="entry name" value="Peptidase_M1_N"/>
    <property type="match status" value="1"/>
</dbReference>
<evidence type="ECO:0000313" key="15">
    <source>
        <dbReference type="EMBL" id="TQF12872.1"/>
    </source>
</evidence>
<dbReference type="Gene3D" id="1.10.390.10">
    <property type="entry name" value="Neutral Protease Domain 2"/>
    <property type="match status" value="1"/>
</dbReference>
<dbReference type="Proteomes" id="UP000315369">
    <property type="component" value="Unassembled WGS sequence"/>
</dbReference>
<dbReference type="GO" id="GO:0043171">
    <property type="term" value="P:peptide catabolic process"/>
    <property type="evidence" value="ECO:0007669"/>
    <property type="project" value="TreeGrafter"/>
</dbReference>
<feature type="region of interest" description="Disordered" evidence="12">
    <location>
        <begin position="836"/>
        <end position="882"/>
    </location>
</feature>
<dbReference type="PRINTS" id="PR00756">
    <property type="entry name" value="ALADIPTASE"/>
</dbReference>
<accession>A0A540WV36</accession>
<dbReference type="GO" id="GO:0070006">
    <property type="term" value="F:metalloaminopeptidase activity"/>
    <property type="evidence" value="ECO:0007669"/>
    <property type="project" value="TreeGrafter"/>
</dbReference>
<evidence type="ECO:0000256" key="2">
    <source>
        <dbReference type="ARBA" id="ARBA00001947"/>
    </source>
</evidence>
<keyword evidence="7" id="KW-0645">Protease</keyword>
<dbReference type="EMBL" id="VIFM01000122">
    <property type="protein sequence ID" value="TQF12872.1"/>
    <property type="molecule type" value="Genomic_DNA"/>
</dbReference>
<dbReference type="InterPro" id="IPR001930">
    <property type="entry name" value="Peptidase_M1"/>
</dbReference>
<dbReference type="SMART" id="SM00567">
    <property type="entry name" value="EZ_HEAT"/>
    <property type="match status" value="5"/>
</dbReference>
<dbReference type="SUPFAM" id="SSF48371">
    <property type="entry name" value="ARM repeat"/>
    <property type="match status" value="1"/>
</dbReference>
<dbReference type="PANTHER" id="PTHR11533:SF174">
    <property type="entry name" value="PUROMYCIN-SENSITIVE AMINOPEPTIDASE-RELATED"/>
    <property type="match status" value="1"/>
</dbReference>
<dbReference type="CDD" id="cd09603">
    <property type="entry name" value="M1_APN_like"/>
    <property type="match status" value="1"/>
</dbReference>
<keyword evidence="9" id="KW-0378">Hydrolase</keyword>
<dbReference type="EC" id="3.4.11.2" evidence="4"/>
<dbReference type="InterPro" id="IPR042097">
    <property type="entry name" value="Aminopeptidase_N-like_N_sf"/>
</dbReference>
<dbReference type="InterPro" id="IPR027268">
    <property type="entry name" value="Peptidase_M4/M1_CTD_sf"/>
</dbReference>
<keyword evidence="10" id="KW-0862">Zinc</keyword>
<dbReference type="OrthoDB" id="9816201at2"/>
<comment type="similarity">
    <text evidence="3">Belongs to the peptidase M1 family.</text>
</comment>
<dbReference type="InterPro" id="IPR014782">
    <property type="entry name" value="Peptidase_M1_dom"/>
</dbReference>
<keyword evidence="8" id="KW-0479">Metal-binding</keyword>
<evidence type="ECO:0000256" key="9">
    <source>
        <dbReference type="ARBA" id="ARBA00022801"/>
    </source>
</evidence>
<dbReference type="GO" id="GO:0016285">
    <property type="term" value="F:alanyl aminopeptidase activity"/>
    <property type="evidence" value="ECO:0007669"/>
    <property type="project" value="UniProtKB-EC"/>
</dbReference>
<evidence type="ECO:0000256" key="3">
    <source>
        <dbReference type="ARBA" id="ARBA00010136"/>
    </source>
</evidence>
<keyword evidence="6" id="KW-0031">Aminopeptidase</keyword>
<evidence type="ECO:0000256" key="8">
    <source>
        <dbReference type="ARBA" id="ARBA00022723"/>
    </source>
</evidence>
<name>A0A540WV36_9BACT</name>
<keyword evidence="16" id="KW-1185">Reference proteome</keyword>
<dbReference type="GO" id="GO:0016020">
    <property type="term" value="C:membrane"/>
    <property type="evidence" value="ECO:0007669"/>
    <property type="project" value="TreeGrafter"/>
</dbReference>
<comment type="cofactor">
    <cofactor evidence="2">
        <name>Zn(2+)</name>
        <dbReference type="ChEBI" id="CHEBI:29105"/>
    </cofactor>
</comment>
<dbReference type="GO" id="GO:0042277">
    <property type="term" value="F:peptide binding"/>
    <property type="evidence" value="ECO:0007669"/>
    <property type="project" value="TreeGrafter"/>
</dbReference>
<evidence type="ECO:0000256" key="5">
    <source>
        <dbReference type="ARBA" id="ARBA00015611"/>
    </source>
</evidence>
<protein>
    <recommendedName>
        <fullName evidence="5">Aminopeptidase N</fullName>
        <ecNumber evidence="4">3.4.11.2</ecNumber>
    </recommendedName>
</protein>
<feature type="domain" description="Peptidase M1 membrane alanine aminopeptidase" evidence="13">
    <location>
        <begin position="249"/>
        <end position="454"/>
    </location>
</feature>
<sequence>MLMRCCHRHSSEPALPQSRAFGLPGATEHYAAERPVRAEHVRIELELDFEQGRVTGVCTTRVSAVRSLSTLTFDAVDLDVSRVLVDGRPARFSNSGTHVRVDLPSPLEPGHAAEVAVHYAARPRRGLYFWGPEAAYPDRPRQAWTQNQDTDARCWFPCLDTPAQKATSELIATFPEGLTALSNGVLVSDNVQDGRRTQHYRMEQPHAPYLVTLAVGDFEELTDTSGTVPLRYLFPRGRREDALRCVRRTPEMIRVFQEATGEPFPWSGYAQVFLTEFIFGGMENTTATSLTDSVLHDARAHADYNAEPLISHELAHQWFGDLLTCRDWPHGWLNEGFATWFEVLWKERADGQDEADQHRLADLDAYLGEVKERYARPIVSRRFHAPLDVFDRHLYEKGGLVLHELRRRLGDALFFQGLRHYVSRHRHGSVETVDLSRAFEQATGHNLDAFFDQYVFAPGHPELKVEVRYEAEDRRLRLKVRQTQRTDSGTPLFRLPLDVLVTTDGQDTSHRLEVTDAEHFFHLPCPTAPTQVRVDPRRDVLGTLEVDKSVGLWLEELRAAPESRARTEAAHALGRDGGFRAVEALGTALTDTRLFWGTRAASARALGRIRTPEARARLLLALRAEHPRVRRAVVAALGEFRRDAEVIALLRALLQSGDTSYFVEAEAARSYGKLRAADALTVLETAATRASFQDVIAVGAMDGLAESQDPAAFPLVEARTAYGQPAFLRRAATQAVAKLAEVAGRQREAVDLLTELLRDSMFRVQMGVFEAARTLGDRRIVSALESTPMSDARARRAARETVRSLREGEPQARELASLREEVDALKDVTRALRERLEVLSPASPAPLPSSPKSAKKKAPKARSKQAPARKKAGKPGASGRRR</sequence>
<evidence type="ECO:0000256" key="12">
    <source>
        <dbReference type="SAM" id="MobiDB-lite"/>
    </source>
</evidence>
<comment type="caution">
    <text evidence="15">The sequence shown here is derived from an EMBL/GenBank/DDBJ whole genome shotgun (WGS) entry which is preliminary data.</text>
</comment>
<dbReference type="InterPro" id="IPR004155">
    <property type="entry name" value="PBS_lyase_HEAT"/>
</dbReference>
<evidence type="ECO:0000313" key="16">
    <source>
        <dbReference type="Proteomes" id="UP000315369"/>
    </source>
</evidence>
<dbReference type="AlphaFoldDB" id="A0A540WV36"/>
<feature type="domain" description="Aminopeptidase N-like N-terminal" evidence="14">
    <location>
        <begin position="39"/>
        <end position="210"/>
    </location>
</feature>
<evidence type="ECO:0000256" key="4">
    <source>
        <dbReference type="ARBA" id="ARBA00012564"/>
    </source>
</evidence>
<dbReference type="InterPro" id="IPR011989">
    <property type="entry name" value="ARM-like"/>
</dbReference>
<evidence type="ECO:0000256" key="7">
    <source>
        <dbReference type="ARBA" id="ARBA00022670"/>
    </source>
</evidence>
<keyword evidence="11" id="KW-0482">Metalloprotease</keyword>
<gene>
    <name evidence="15" type="ORF">FJV41_26810</name>
</gene>
<reference evidence="15 16" key="1">
    <citation type="submission" date="2019-06" db="EMBL/GenBank/DDBJ databases">
        <authorList>
            <person name="Livingstone P."/>
            <person name="Whitworth D."/>
        </authorList>
    </citation>
    <scope>NUCLEOTIDE SEQUENCE [LARGE SCALE GENOMIC DNA]</scope>
    <source>
        <strain evidence="15 16">AM401</strain>
    </source>
</reference>
<dbReference type="Gene3D" id="2.60.40.1730">
    <property type="entry name" value="tricorn interacting facor f3 domain"/>
    <property type="match status" value="1"/>
</dbReference>
<dbReference type="SUPFAM" id="SSF55486">
    <property type="entry name" value="Metalloproteases ('zincins'), catalytic domain"/>
    <property type="match status" value="1"/>
</dbReference>
<comment type="catalytic activity">
    <reaction evidence="1">
        <text>Release of an N-terminal amino acid, Xaa-|-Yaa- from a peptide, amide or arylamide. Xaa is preferably Ala, but may be most amino acids including Pro (slow action). When a terminal hydrophobic residue is followed by a prolyl residue, the two may be released as an intact Xaa-Pro dipeptide.</text>
        <dbReference type="EC" id="3.4.11.2"/>
    </reaction>
</comment>
<dbReference type="Pfam" id="PF13646">
    <property type="entry name" value="HEAT_2"/>
    <property type="match status" value="1"/>
</dbReference>
<dbReference type="GO" id="GO:0008270">
    <property type="term" value="F:zinc ion binding"/>
    <property type="evidence" value="ECO:0007669"/>
    <property type="project" value="InterPro"/>
</dbReference>
<dbReference type="Pfam" id="PF01433">
    <property type="entry name" value="Peptidase_M1"/>
    <property type="match status" value="1"/>
</dbReference>
<dbReference type="GO" id="GO:0005737">
    <property type="term" value="C:cytoplasm"/>
    <property type="evidence" value="ECO:0007669"/>
    <property type="project" value="TreeGrafter"/>
</dbReference>
<evidence type="ECO:0000256" key="1">
    <source>
        <dbReference type="ARBA" id="ARBA00000098"/>
    </source>
</evidence>
<proteinExistence type="inferred from homology"/>
<dbReference type="InterPro" id="IPR045357">
    <property type="entry name" value="Aminopeptidase_N-like_N"/>
</dbReference>
<evidence type="ECO:0000259" key="13">
    <source>
        <dbReference type="Pfam" id="PF01433"/>
    </source>
</evidence>
<dbReference type="GO" id="GO:0005615">
    <property type="term" value="C:extracellular space"/>
    <property type="evidence" value="ECO:0007669"/>
    <property type="project" value="TreeGrafter"/>
</dbReference>
<evidence type="ECO:0000256" key="10">
    <source>
        <dbReference type="ARBA" id="ARBA00022833"/>
    </source>
</evidence>
<dbReference type="SUPFAM" id="SSF63737">
    <property type="entry name" value="Leukotriene A4 hydrolase N-terminal domain"/>
    <property type="match status" value="1"/>
</dbReference>
<evidence type="ECO:0000256" key="6">
    <source>
        <dbReference type="ARBA" id="ARBA00022438"/>
    </source>
</evidence>
<dbReference type="InterPro" id="IPR050344">
    <property type="entry name" value="Peptidase_M1_aminopeptidases"/>
</dbReference>
<dbReference type="Gene3D" id="1.25.10.10">
    <property type="entry name" value="Leucine-rich Repeat Variant"/>
    <property type="match status" value="2"/>
</dbReference>
<dbReference type="InterPro" id="IPR016024">
    <property type="entry name" value="ARM-type_fold"/>
</dbReference>
<dbReference type="PANTHER" id="PTHR11533">
    <property type="entry name" value="PROTEASE M1 ZINC METALLOPROTEASE"/>
    <property type="match status" value="1"/>
</dbReference>
<dbReference type="GO" id="GO:0006508">
    <property type="term" value="P:proteolysis"/>
    <property type="evidence" value="ECO:0007669"/>
    <property type="project" value="UniProtKB-KW"/>
</dbReference>
<evidence type="ECO:0000259" key="14">
    <source>
        <dbReference type="Pfam" id="PF17900"/>
    </source>
</evidence>
<organism evidence="15 16">
    <name type="scientific">Myxococcus llanfairpwllgwyngyllgogerychwyrndrobwllllantysiliogogogochensis</name>
    <dbReference type="NCBI Taxonomy" id="2590453"/>
    <lineage>
        <taxon>Bacteria</taxon>
        <taxon>Pseudomonadati</taxon>
        <taxon>Myxococcota</taxon>
        <taxon>Myxococcia</taxon>
        <taxon>Myxococcales</taxon>
        <taxon>Cystobacterineae</taxon>
        <taxon>Myxococcaceae</taxon>
        <taxon>Myxococcus</taxon>
    </lineage>
</organism>
<feature type="compositionally biased region" description="Basic residues" evidence="12">
    <location>
        <begin position="853"/>
        <end position="882"/>
    </location>
</feature>